<keyword evidence="6" id="KW-0479">Metal-binding</keyword>
<feature type="compositionally biased region" description="Low complexity" evidence="12">
    <location>
        <begin position="412"/>
        <end position="422"/>
    </location>
</feature>
<dbReference type="NCBIfam" id="TIGR02397">
    <property type="entry name" value="dnaX_nterm"/>
    <property type="match status" value="1"/>
</dbReference>
<feature type="compositionally biased region" description="Pro residues" evidence="12">
    <location>
        <begin position="423"/>
        <end position="468"/>
    </location>
</feature>
<dbReference type="PRINTS" id="PR00300">
    <property type="entry name" value="CLPPROTEASEA"/>
</dbReference>
<evidence type="ECO:0000256" key="6">
    <source>
        <dbReference type="ARBA" id="ARBA00022723"/>
    </source>
</evidence>
<feature type="region of interest" description="Disordered" evidence="12">
    <location>
        <begin position="607"/>
        <end position="654"/>
    </location>
</feature>
<dbReference type="SUPFAM" id="SSF48019">
    <property type="entry name" value="post-AAA+ oligomerization domain-like"/>
    <property type="match status" value="1"/>
</dbReference>
<dbReference type="GO" id="GO:0003677">
    <property type="term" value="F:DNA binding"/>
    <property type="evidence" value="ECO:0007669"/>
    <property type="project" value="InterPro"/>
</dbReference>
<dbReference type="InterPro" id="IPR003593">
    <property type="entry name" value="AAA+_ATPase"/>
</dbReference>
<dbReference type="GO" id="GO:0006261">
    <property type="term" value="P:DNA-templated DNA replication"/>
    <property type="evidence" value="ECO:0007669"/>
    <property type="project" value="TreeGrafter"/>
</dbReference>
<dbReference type="InterPro" id="IPR050238">
    <property type="entry name" value="DNA_Rep/Repair_Clamp_Loader"/>
</dbReference>
<comment type="similarity">
    <text evidence="1">Belongs to the DnaX/STICHEL family.</text>
</comment>
<evidence type="ECO:0000256" key="2">
    <source>
        <dbReference type="ARBA" id="ARBA00012417"/>
    </source>
</evidence>
<keyword evidence="8" id="KW-0862">Zinc</keyword>
<dbReference type="AlphaFoldDB" id="A0A6J7GH26"/>
<proteinExistence type="inferred from homology"/>
<keyword evidence="5" id="KW-0235">DNA replication</keyword>
<keyword evidence="10" id="KW-0239">DNA-directed DNA polymerase</keyword>
<feature type="domain" description="AAA+ ATPase" evidence="13">
    <location>
        <begin position="37"/>
        <end position="178"/>
    </location>
</feature>
<keyword evidence="9" id="KW-0067">ATP-binding</keyword>
<evidence type="ECO:0000256" key="1">
    <source>
        <dbReference type="ARBA" id="ARBA00006360"/>
    </source>
</evidence>
<dbReference type="EC" id="2.7.7.7" evidence="2"/>
<dbReference type="PANTHER" id="PTHR11669:SF0">
    <property type="entry name" value="PROTEIN STICHEL-LIKE 2"/>
    <property type="match status" value="1"/>
</dbReference>
<evidence type="ECO:0000256" key="4">
    <source>
        <dbReference type="ARBA" id="ARBA00022695"/>
    </source>
</evidence>
<dbReference type="Pfam" id="PF12169">
    <property type="entry name" value="DNA_pol3_gamma3"/>
    <property type="match status" value="1"/>
</dbReference>
<evidence type="ECO:0000256" key="7">
    <source>
        <dbReference type="ARBA" id="ARBA00022741"/>
    </source>
</evidence>
<protein>
    <recommendedName>
        <fullName evidence="2">DNA-directed DNA polymerase</fullName>
        <ecNumber evidence="2">2.7.7.7</ecNumber>
    </recommendedName>
</protein>
<sequence>MAYQSLYRRYRPRRFSEVRGQEHVVGALRNAVHTHTEGHAYLFSGPRGTGKTSTARILAKALNCDNLQQGEPCCECTPCQDMEAGRSFDLFELDAASNNGVDAIRDLIERTAVGSPGRTKVYILDEVHMLSPGASNALLKTLEEPPDHVRFVLATTDPQKVLPTIKSRTQHFEFQLLSAQELETYVRWINADADLDVDEESIAWVVRQGRGSARDTLSALDQVVAAGGVVTRAEPVEQLFRALAAKDSGQAIGAVSDALAQGHDPRVLGKAFLDSLRDTFLLSLGVEVPHLMAEDAEQFGAWASKLGTPFLTRAMEAVGAALVDMRHAADPRVPLEVALVRLTSTADVSLAALLERVERLEQGAPVQPAQPARPSQPASQSATPATATQPAASSSAGPGSGSGVADARAALAKAQSQPAPHAAAPPNPTRQSPTAPPTPPPTPPPQPTAAPAQPAAPTPSAAPTPPAAAPAQSAAPTPPVAAPAQPAAPTPPVAAPAQPAAPTPPAAAPAQPSTPPASGQLPSIEELRAGFAEAVLPQLRGVSKAIFSTGDFVAVTPDGAVFALENSPTRDRAERSRADVEAALAGHFGSPVALILIDKADSTKYGGSAPPTLATGSDRGPRTVRRPGSPELTADEHDEAELEDPRAINISELDNADDVAETGIDRLTRAFPGAKLIEVSEEKT</sequence>
<dbReference type="InterPro" id="IPR008921">
    <property type="entry name" value="DNA_pol3_clamp-load_cplx_C"/>
</dbReference>
<dbReference type="InterPro" id="IPR022754">
    <property type="entry name" value="DNA_pol_III_gamma-3"/>
</dbReference>
<dbReference type="FunFam" id="3.40.50.300:FF:000014">
    <property type="entry name" value="DNA polymerase III subunit gamma/tau"/>
    <property type="match status" value="1"/>
</dbReference>
<dbReference type="PANTHER" id="PTHR11669">
    <property type="entry name" value="REPLICATION FACTOR C / DNA POLYMERASE III GAMMA-TAU SUBUNIT"/>
    <property type="match status" value="1"/>
</dbReference>
<evidence type="ECO:0000256" key="9">
    <source>
        <dbReference type="ARBA" id="ARBA00022840"/>
    </source>
</evidence>
<dbReference type="Pfam" id="PF13177">
    <property type="entry name" value="DNA_pol3_delta2"/>
    <property type="match status" value="1"/>
</dbReference>
<dbReference type="Gene3D" id="3.40.50.300">
    <property type="entry name" value="P-loop containing nucleotide triphosphate hydrolases"/>
    <property type="match status" value="1"/>
</dbReference>
<dbReference type="GO" id="GO:0005524">
    <property type="term" value="F:ATP binding"/>
    <property type="evidence" value="ECO:0007669"/>
    <property type="project" value="UniProtKB-KW"/>
</dbReference>
<evidence type="ECO:0000256" key="12">
    <source>
        <dbReference type="SAM" id="MobiDB-lite"/>
    </source>
</evidence>
<feature type="compositionally biased region" description="Pro residues" evidence="12">
    <location>
        <begin position="476"/>
        <end position="515"/>
    </location>
</feature>
<dbReference type="SUPFAM" id="SSF52540">
    <property type="entry name" value="P-loop containing nucleoside triphosphate hydrolases"/>
    <property type="match status" value="1"/>
</dbReference>
<evidence type="ECO:0000256" key="10">
    <source>
        <dbReference type="ARBA" id="ARBA00022932"/>
    </source>
</evidence>
<keyword evidence="7" id="KW-0547">Nucleotide-binding</keyword>
<dbReference type="GO" id="GO:0009360">
    <property type="term" value="C:DNA polymerase III complex"/>
    <property type="evidence" value="ECO:0007669"/>
    <property type="project" value="InterPro"/>
</dbReference>
<dbReference type="CDD" id="cd00009">
    <property type="entry name" value="AAA"/>
    <property type="match status" value="1"/>
</dbReference>
<dbReference type="InterPro" id="IPR012763">
    <property type="entry name" value="DNA_pol_III_sug/sutau_N"/>
</dbReference>
<feature type="region of interest" description="Disordered" evidence="12">
    <location>
        <begin position="363"/>
        <end position="525"/>
    </location>
</feature>
<keyword evidence="4" id="KW-0548">Nucleotidyltransferase</keyword>
<evidence type="ECO:0000259" key="13">
    <source>
        <dbReference type="SMART" id="SM00382"/>
    </source>
</evidence>
<evidence type="ECO:0000313" key="14">
    <source>
        <dbReference type="EMBL" id="CAB4905938.1"/>
    </source>
</evidence>
<feature type="compositionally biased region" description="Low complexity" evidence="12">
    <location>
        <begin position="363"/>
        <end position="397"/>
    </location>
</feature>
<organism evidence="14">
    <name type="scientific">freshwater metagenome</name>
    <dbReference type="NCBI Taxonomy" id="449393"/>
    <lineage>
        <taxon>unclassified sequences</taxon>
        <taxon>metagenomes</taxon>
        <taxon>ecological metagenomes</taxon>
    </lineage>
</organism>
<evidence type="ECO:0000256" key="8">
    <source>
        <dbReference type="ARBA" id="ARBA00022833"/>
    </source>
</evidence>
<dbReference type="EMBL" id="CAFBMG010000084">
    <property type="protein sequence ID" value="CAB4905938.1"/>
    <property type="molecule type" value="Genomic_DNA"/>
</dbReference>
<evidence type="ECO:0000256" key="3">
    <source>
        <dbReference type="ARBA" id="ARBA00022679"/>
    </source>
</evidence>
<gene>
    <name evidence="14" type="ORF">UFOPK3519_01102</name>
</gene>
<accession>A0A6J7GH26</accession>
<comment type="catalytic activity">
    <reaction evidence="11">
        <text>DNA(n) + a 2'-deoxyribonucleoside 5'-triphosphate = DNA(n+1) + diphosphate</text>
        <dbReference type="Rhea" id="RHEA:22508"/>
        <dbReference type="Rhea" id="RHEA-COMP:17339"/>
        <dbReference type="Rhea" id="RHEA-COMP:17340"/>
        <dbReference type="ChEBI" id="CHEBI:33019"/>
        <dbReference type="ChEBI" id="CHEBI:61560"/>
        <dbReference type="ChEBI" id="CHEBI:173112"/>
        <dbReference type="EC" id="2.7.7.7"/>
    </reaction>
</comment>
<evidence type="ECO:0000256" key="5">
    <source>
        <dbReference type="ARBA" id="ARBA00022705"/>
    </source>
</evidence>
<keyword evidence="3" id="KW-0808">Transferase</keyword>
<name>A0A6J7GH26_9ZZZZ</name>
<dbReference type="SMART" id="SM00382">
    <property type="entry name" value="AAA"/>
    <property type="match status" value="1"/>
</dbReference>
<dbReference type="InterPro" id="IPR001270">
    <property type="entry name" value="ClpA/B"/>
</dbReference>
<reference evidence="14" key="1">
    <citation type="submission" date="2020-05" db="EMBL/GenBank/DDBJ databases">
        <authorList>
            <person name="Chiriac C."/>
            <person name="Salcher M."/>
            <person name="Ghai R."/>
            <person name="Kavagutti S V."/>
        </authorList>
    </citation>
    <scope>NUCLEOTIDE SEQUENCE</scope>
</reference>
<dbReference type="GO" id="GO:0046872">
    <property type="term" value="F:metal ion binding"/>
    <property type="evidence" value="ECO:0007669"/>
    <property type="project" value="UniProtKB-KW"/>
</dbReference>
<dbReference type="Gene3D" id="1.20.272.10">
    <property type="match status" value="1"/>
</dbReference>
<evidence type="ECO:0000256" key="11">
    <source>
        <dbReference type="ARBA" id="ARBA00049244"/>
    </source>
</evidence>
<dbReference type="GO" id="GO:0003887">
    <property type="term" value="F:DNA-directed DNA polymerase activity"/>
    <property type="evidence" value="ECO:0007669"/>
    <property type="project" value="UniProtKB-KW"/>
</dbReference>
<dbReference type="InterPro" id="IPR027417">
    <property type="entry name" value="P-loop_NTPase"/>
</dbReference>